<dbReference type="KEGG" id="dej:AWY79_02900"/>
<name>A0A126QK20_9BACT</name>
<dbReference type="EMBL" id="CP014206">
    <property type="protein sequence ID" value="AMK10137.1"/>
    <property type="molecule type" value="Genomic_DNA"/>
</dbReference>
<evidence type="ECO:0000313" key="4">
    <source>
        <dbReference type="Proteomes" id="UP000295506"/>
    </source>
</evidence>
<dbReference type="EMBL" id="SOBK01000007">
    <property type="protein sequence ID" value="TDT87841.1"/>
    <property type="molecule type" value="Genomic_DNA"/>
</dbReference>
<dbReference type="Proteomes" id="UP000295506">
    <property type="component" value="Unassembled WGS sequence"/>
</dbReference>
<proteinExistence type="predicted"/>
<accession>A0A126QK20</accession>
<dbReference type="AlphaFoldDB" id="A0A126QK20"/>
<dbReference type="RefSeq" id="WP_066800020.1">
    <property type="nucleotide sequence ID" value="NZ_CP014206.1"/>
</dbReference>
<dbReference type="Proteomes" id="UP000055611">
    <property type="component" value="Chromosome"/>
</dbReference>
<evidence type="ECO:0000313" key="2">
    <source>
        <dbReference type="EMBL" id="TDT87841.1"/>
    </source>
</evidence>
<keyword evidence="3" id="KW-1185">Reference proteome</keyword>
<evidence type="ECO:0000313" key="1">
    <source>
        <dbReference type="EMBL" id="AMK10137.1"/>
    </source>
</evidence>
<dbReference type="OrthoDB" id="7058586at2"/>
<gene>
    <name evidence="1" type="ORF">AWY79_02900</name>
    <name evidence="2" type="ORF">EDC59_10736</name>
</gene>
<sequence>MDRRDVERLPGMAGLTQGADHVDVHTMEGTGSVADVAAALLSHRPGWMVFLWKVRTVLLRLLGQGGRIVPEPARLTGATLPKSVGDKASFLTVIRSDGESHWVAGAGESHLDAEVGVVAEPLAGGRSRFHVVTVVRYRNPAGRIYFNVIRPFHHLVVDSALRAALRRGRNGDQ</sequence>
<reference evidence="1 3" key="1">
    <citation type="journal article" date="2016" name="Front. Microbiol.">
        <title>Genome Sequence of the Piezophilic, Mesophilic Sulfate-Reducing Bacterium Desulfovibrio indicus J2T.</title>
        <authorList>
            <person name="Cao J."/>
            <person name="Maignien L."/>
            <person name="Shao Z."/>
            <person name="Alain K."/>
            <person name="Jebbar M."/>
        </authorList>
    </citation>
    <scope>NUCLEOTIDE SEQUENCE [LARGE SCALE GENOMIC DNA]</scope>
    <source>
        <strain evidence="1 3">J2</strain>
    </source>
</reference>
<organism evidence="2 4">
    <name type="scientific">Pseudodesulfovibrio indicus</name>
    <dbReference type="NCBI Taxonomy" id="1716143"/>
    <lineage>
        <taxon>Bacteria</taxon>
        <taxon>Pseudomonadati</taxon>
        <taxon>Thermodesulfobacteriota</taxon>
        <taxon>Desulfovibrionia</taxon>
        <taxon>Desulfovibrionales</taxon>
        <taxon>Desulfovibrionaceae</taxon>
    </lineage>
</organism>
<dbReference type="Pfam" id="PF11066">
    <property type="entry name" value="DUF2867"/>
    <property type="match status" value="1"/>
</dbReference>
<dbReference type="InterPro" id="IPR021295">
    <property type="entry name" value="DUF2867"/>
</dbReference>
<evidence type="ECO:0000313" key="3">
    <source>
        <dbReference type="Proteomes" id="UP000055611"/>
    </source>
</evidence>
<protein>
    <submittedName>
        <fullName evidence="2">Uncharacterized protein DUF2867</fullName>
    </submittedName>
</protein>
<reference evidence="2 4" key="2">
    <citation type="submission" date="2019-03" db="EMBL/GenBank/DDBJ databases">
        <title>Genomic Encyclopedia of Type Strains, Phase IV (KMG-IV): sequencing the most valuable type-strain genomes for metagenomic binning, comparative biology and taxonomic classification.</title>
        <authorList>
            <person name="Goeker M."/>
        </authorList>
    </citation>
    <scope>NUCLEOTIDE SEQUENCE [LARGE SCALE GENOMIC DNA]</scope>
    <source>
        <strain evidence="2 4">DSM 101483</strain>
    </source>
</reference>